<dbReference type="EMBL" id="LVVZ01000014">
    <property type="protein sequence ID" value="OKL44623.1"/>
    <property type="molecule type" value="Genomic_DNA"/>
</dbReference>
<dbReference type="SUPFAM" id="SSF90002">
    <property type="entry name" value="Hypothetical protein YjiA, C-terminal domain"/>
    <property type="match status" value="1"/>
</dbReference>
<keyword evidence="10" id="KW-1185">Reference proteome</keyword>
<comment type="catalytic activity">
    <reaction evidence="6">
        <text>GTP + H2O = GDP + phosphate + H(+)</text>
        <dbReference type="Rhea" id="RHEA:19669"/>
        <dbReference type="ChEBI" id="CHEBI:15377"/>
        <dbReference type="ChEBI" id="CHEBI:15378"/>
        <dbReference type="ChEBI" id="CHEBI:37565"/>
        <dbReference type="ChEBI" id="CHEBI:43474"/>
        <dbReference type="ChEBI" id="CHEBI:58189"/>
    </reaction>
    <physiologicalReaction direction="left-to-right" evidence="6">
        <dbReference type="Rhea" id="RHEA:19670"/>
    </physiologicalReaction>
</comment>
<dbReference type="Gene3D" id="3.40.50.300">
    <property type="entry name" value="P-loop containing nucleotide triphosphate hydrolases"/>
    <property type="match status" value="1"/>
</dbReference>
<protein>
    <submittedName>
        <fullName evidence="9">ATP-binding protein</fullName>
    </submittedName>
</protein>
<evidence type="ECO:0000256" key="4">
    <source>
        <dbReference type="ARBA" id="ARBA00034320"/>
    </source>
</evidence>
<evidence type="ECO:0000256" key="3">
    <source>
        <dbReference type="ARBA" id="ARBA00023186"/>
    </source>
</evidence>
<dbReference type="PANTHER" id="PTHR13748">
    <property type="entry name" value="COBW-RELATED"/>
    <property type="match status" value="1"/>
</dbReference>
<evidence type="ECO:0000256" key="2">
    <source>
        <dbReference type="ARBA" id="ARBA00022801"/>
    </source>
</evidence>
<dbReference type="CDD" id="cd03112">
    <property type="entry name" value="CobW-like"/>
    <property type="match status" value="1"/>
</dbReference>
<comment type="similarity">
    <text evidence="4">Belongs to the SIMIBI class G3E GTPase family. ZNG1 subfamily.</text>
</comment>
<dbReference type="Proteomes" id="UP000185783">
    <property type="component" value="Unassembled WGS sequence"/>
</dbReference>
<organism evidence="9 10">
    <name type="scientific">Pseudovibrio exalbescens</name>
    <dbReference type="NCBI Taxonomy" id="197461"/>
    <lineage>
        <taxon>Bacteria</taxon>
        <taxon>Pseudomonadati</taxon>
        <taxon>Pseudomonadota</taxon>
        <taxon>Alphaproteobacteria</taxon>
        <taxon>Hyphomicrobiales</taxon>
        <taxon>Stappiaceae</taxon>
        <taxon>Pseudovibrio</taxon>
    </lineage>
</organism>
<sequence>MASENGRKRPPEPIPLTVITGFLGSGKTTLLNRILKDPILEDTAVIINEFGEIGLDHLLVDTVEDGIIELSSGCLCCTIRGDLINTLEDLLRRIDNGRMKKLNRVIIETTGLADPAPVLHSVMLHPYLVMRYRLDGVVTLVDAVNGLDTLNGHEEAVKQAAVADRVVLTKTDLLDSEARQASYEQLRQRLKELNPGAEVLDAQNGNVAASALINCGLYNPDTKIPEVARWLKEEAYRDEHDHHHHGDGHHHHHHHHDHHHGHHHHDVNRHGDTVRAFTLATSTAIPEAALEMFIDLLRSAHGPKLLRVKGIIKTSEKPDQPLVIHGVQHVFHPPVRLEKWPDGDERTRMVFITKDLSEGFVKRMFDAFAGQVQSDTPDRQAMMDNPLSISGFSGSFK</sequence>
<dbReference type="STRING" id="197461.A3843_09625"/>
<keyword evidence="1" id="KW-0547">Nucleotide-binding</keyword>
<feature type="region of interest" description="Disordered" evidence="7">
    <location>
        <begin position="238"/>
        <end position="268"/>
    </location>
</feature>
<dbReference type="Gene3D" id="3.30.1220.10">
    <property type="entry name" value="CobW-like, C-terminal domain"/>
    <property type="match status" value="1"/>
</dbReference>
<name>A0A1U7JIP8_9HYPH</name>
<dbReference type="Pfam" id="PF07683">
    <property type="entry name" value="CobW_C"/>
    <property type="match status" value="1"/>
</dbReference>
<keyword evidence="9" id="KW-0067">ATP-binding</keyword>
<evidence type="ECO:0000259" key="8">
    <source>
        <dbReference type="SMART" id="SM00833"/>
    </source>
</evidence>
<reference evidence="9 10" key="1">
    <citation type="submission" date="2016-03" db="EMBL/GenBank/DDBJ databases">
        <title>Genome sequence of Nesiotobacter sp. nov., a moderately halophilic alphaproteobacterium isolated from the Yellow Sea, China.</title>
        <authorList>
            <person name="Zhang G."/>
            <person name="Zhang R."/>
        </authorList>
    </citation>
    <scope>NUCLEOTIDE SEQUENCE [LARGE SCALE GENOMIC DNA]</scope>
    <source>
        <strain evidence="9 10">WB1-6</strain>
    </source>
</reference>
<evidence type="ECO:0000313" key="10">
    <source>
        <dbReference type="Proteomes" id="UP000185783"/>
    </source>
</evidence>
<keyword evidence="3" id="KW-0143">Chaperone</keyword>
<feature type="domain" description="CobW C-terminal" evidence="8">
    <location>
        <begin position="274"/>
        <end position="369"/>
    </location>
</feature>
<gene>
    <name evidence="9" type="ORF">A3843_09625</name>
</gene>
<dbReference type="GO" id="GO:0016787">
    <property type="term" value="F:hydrolase activity"/>
    <property type="evidence" value="ECO:0007669"/>
    <property type="project" value="UniProtKB-KW"/>
</dbReference>
<evidence type="ECO:0000256" key="1">
    <source>
        <dbReference type="ARBA" id="ARBA00022741"/>
    </source>
</evidence>
<dbReference type="SMART" id="SM00833">
    <property type="entry name" value="CobW_C"/>
    <property type="match status" value="1"/>
</dbReference>
<comment type="function">
    <text evidence="5">Zinc chaperone that directly transfers zinc cofactor to target proteins, thereby activating them. Zinc is transferred from the CXCC motif in the GTPase domain to the zinc binding site in target proteins in a process requiring GTP hydrolysis.</text>
</comment>
<evidence type="ECO:0000313" key="9">
    <source>
        <dbReference type="EMBL" id="OKL44623.1"/>
    </source>
</evidence>
<dbReference type="InterPro" id="IPR011629">
    <property type="entry name" value="CobW-like_C"/>
</dbReference>
<dbReference type="SUPFAM" id="SSF52540">
    <property type="entry name" value="P-loop containing nucleoside triphosphate hydrolases"/>
    <property type="match status" value="1"/>
</dbReference>
<dbReference type="InterPro" id="IPR027417">
    <property type="entry name" value="P-loop_NTPase"/>
</dbReference>
<evidence type="ECO:0000256" key="6">
    <source>
        <dbReference type="ARBA" id="ARBA00049117"/>
    </source>
</evidence>
<keyword evidence="2" id="KW-0378">Hydrolase</keyword>
<dbReference type="InterPro" id="IPR051316">
    <property type="entry name" value="Zinc-reg_GTPase_activator"/>
</dbReference>
<dbReference type="Pfam" id="PF02492">
    <property type="entry name" value="cobW"/>
    <property type="match status" value="1"/>
</dbReference>
<dbReference type="GO" id="GO:0005524">
    <property type="term" value="F:ATP binding"/>
    <property type="evidence" value="ECO:0007669"/>
    <property type="project" value="UniProtKB-KW"/>
</dbReference>
<dbReference type="InterPro" id="IPR036627">
    <property type="entry name" value="CobW-likC_sf"/>
</dbReference>
<comment type="caution">
    <text evidence="9">The sequence shown here is derived from an EMBL/GenBank/DDBJ whole genome shotgun (WGS) entry which is preliminary data.</text>
</comment>
<dbReference type="InterPro" id="IPR003495">
    <property type="entry name" value="CobW/HypB/UreG_nucleotide-bd"/>
</dbReference>
<feature type="compositionally biased region" description="Basic residues" evidence="7">
    <location>
        <begin position="242"/>
        <end position="267"/>
    </location>
</feature>
<dbReference type="AlphaFoldDB" id="A0A1U7JIP8"/>
<evidence type="ECO:0000256" key="5">
    <source>
        <dbReference type="ARBA" id="ARBA00045658"/>
    </source>
</evidence>
<dbReference type="RefSeq" id="WP_036488334.1">
    <property type="nucleotide sequence ID" value="NZ_LVVZ01000014.1"/>
</dbReference>
<accession>A0A1U7JIP8</accession>
<evidence type="ECO:0000256" key="7">
    <source>
        <dbReference type="SAM" id="MobiDB-lite"/>
    </source>
</evidence>
<proteinExistence type="inferred from homology"/>